<protein>
    <submittedName>
        <fullName evidence="1">Uncharacterized protein</fullName>
    </submittedName>
</protein>
<keyword evidence="2" id="KW-1185">Reference proteome</keyword>
<gene>
    <name evidence="1" type="ORF">HNR00_003274</name>
</gene>
<reference evidence="1 2" key="1">
    <citation type="submission" date="2020-08" db="EMBL/GenBank/DDBJ databases">
        <title>Genomic Encyclopedia of Type Strains, Phase IV (KMG-IV): sequencing the most valuable type-strain genomes for metagenomic binning, comparative biology and taxonomic classification.</title>
        <authorList>
            <person name="Goeker M."/>
        </authorList>
    </citation>
    <scope>NUCLEOTIDE SEQUENCE [LARGE SCALE GENOMIC DNA]</scope>
    <source>
        <strain evidence="1 2">DSM 2163</strain>
    </source>
</reference>
<accession>A0A840ZNS2</accession>
<dbReference type="Proteomes" id="UP000583454">
    <property type="component" value="Unassembled WGS sequence"/>
</dbReference>
<sequence length="222" mass="24241">MAFRDDLDEAASVEELEALSNKKRRAKLDATRDACRAYIVGLLREALRTPLAEATDGVARVEVDAADPDGQTLLLWYPEAEPADDAYAGPVVCIESVPKPRSTPTDSRSYDRTLPMMSLVAISHCDLHCSSRSEAGRAAMADQSLCLGCVKHARMFFDRPDYAFVSARPGSVAYLSSAEMIDPLRRDYDNATTMSLGTAPTFDAIHESLPTVEAVINRALKK</sequence>
<proteinExistence type="predicted"/>
<name>A0A840ZNS2_9HYPH</name>
<evidence type="ECO:0000313" key="2">
    <source>
        <dbReference type="Proteomes" id="UP000583454"/>
    </source>
</evidence>
<dbReference type="EMBL" id="JACHOP010000015">
    <property type="protein sequence ID" value="MBB5758551.1"/>
    <property type="molecule type" value="Genomic_DNA"/>
</dbReference>
<dbReference type="AlphaFoldDB" id="A0A840ZNS2"/>
<dbReference type="RefSeq" id="WP_183571099.1">
    <property type="nucleotide sequence ID" value="NZ_JACHOP010000015.1"/>
</dbReference>
<evidence type="ECO:0000313" key="1">
    <source>
        <dbReference type="EMBL" id="MBB5758551.1"/>
    </source>
</evidence>
<comment type="caution">
    <text evidence="1">The sequence shown here is derived from an EMBL/GenBank/DDBJ whole genome shotgun (WGS) entry which is preliminary data.</text>
</comment>
<organism evidence="1 2">
    <name type="scientific">Methylorubrum rhodinum</name>
    <dbReference type="NCBI Taxonomy" id="29428"/>
    <lineage>
        <taxon>Bacteria</taxon>
        <taxon>Pseudomonadati</taxon>
        <taxon>Pseudomonadota</taxon>
        <taxon>Alphaproteobacteria</taxon>
        <taxon>Hyphomicrobiales</taxon>
        <taxon>Methylobacteriaceae</taxon>
        <taxon>Methylorubrum</taxon>
    </lineage>
</organism>